<dbReference type="Proteomes" id="UP000199309">
    <property type="component" value="Unassembled WGS sequence"/>
</dbReference>
<dbReference type="InterPro" id="IPR012651">
    <property type="entry name" value="Thia_Transptr_ThiT"/>
</dbReference>
<feature type="transmembrane region" description="Helical" evidence="1">
    <location>
        <begin position="12"/>
        <end position="30"/>
    </location>
</feature>
<dbReference type="RefSeq" id="WP_091649473.1">
    <property type="nucleotide sequence ID" value="NZ_FNHQ01000010.1"/>
</dbReference>
<keyword evidence="1" id="KW-1133">Transmembrane helix</keyword>
<protein>
    <submittedName>
        <fullName evidence="2">Thiamine transporter</fullName>
    </submittedName>
</protein>
<gene>
    <name evidence="2" type="ORF">SAMN05660299_01259</name>
</gene>
<feature type="transmembrane region" description="Helical" evidence="1">
    <location>
        <begin position="144"/>
        <end position="166"/>
    </location>
</feature>
<dbReference type="AlphaFoldDB" id="A0A1G9UU13"/>
<feature type="transmembrane region" description="Helical" evidence="1">
    <location>
        <begin position="36"/>
        <end position="52"/>
    </location>
</feature>
<proteinExistence type="predicted"/>
<evidence type="ECO:0000313" key="2">
    <source>
        <dbReference type="EMBL" id="SDM63444.1"/>
    </source>
</evidence>
<feature type="transmembrane region" description="Helical" evidence="1">
    <location>
        <begin position="57"/>
        <end position="76"/>
    </location>
</feature>
<name>A0A1G9UU13_9FIRM</name>
<accession>A0A1G9UU13</accession>
<dbReference type="STRING" id="349095.SAMN05660299_01259"/>
<dbReference type="NCBIfam" id="TIGR02357">
    <property type="entry name" value="ECF_ThiT_YuaJ"/>
    <property type="match status" value="1"/>
</dbReference>
<dbReference type="EMBL" id="FNHQ01000010">
    <property type="protein sequence ID" value="SDM63444.1"/>
    <property type="molecule type" value="Genomic_DNA"/>
</dbReference>
<reference evidence="2 3" key="1">
    <citation type="submission" date="2016-10" db="EMBL/GenBank/DDBJ databases">
        <authorList>
            <person name="de Groot N.N."/>
        </authorList>
    </citation>
    <scope>NUCLEOTIDE SEQUENCE [LARGE SCALE GENOMIC DNA]</scope>
    <source>
        <strain evidence="2 3">DSM 16981</strain>
    </source>
</reference>
<keyword evidence="1" id="KW-0472">Membrane</keyword>
<evidence type="ECO:0000313" key="3">
    <source>
        <dbReference type="Proteomes" id="UP000199309"/>
    </source>
</evidence>
<organism evidence="2 3">
    <name type="scientific">Megasphaera paucivorans</name>
    <dbReference type="NCBI Taxonomy" id="349095"/>
    <lineage>
        <taxon>Bacteria</taxon>
        <taxon>Bacillati</taxon>
        <taxon>Bacillota</taxon>
        <taxon>Negativicutes</taxon>
        <taxon>Veillonellales</taxon>
        <taxon>Veillonellaceae</taxon>
        <taxon>Megasphaera</taxon>
    </lineage>
</organism>
<dbReference type="Pfam" id="PF09515">
    <property type="entry name" value="Thia_YuaJ"/>
    <property type="match status" value="1"/>
</dbReference>
<keyword evidence="1" id="KW-0812">Transmembrane</keyword>
<dbReference type="GO" id="GO:0005886">
    <property type="term" value="C:plasma membrane"/>
    <property type="evidence" value="ECO:0007669"/>
    <property type="project" value="InterPro"/>
</dbReference>
<dbReference type="OrthoDB" id="9795813at2"/>
<evidence type="ECO:0000256" key="1">
    <source>
        <dbReference type="SAM" id="Phobius"/>
    </source>
</evidence>
<sequence>MMHTRFNMIVEAGLAIALTYILSLIILFQLPQGGAIHPASMAPLIFFAFRWGGRKGILVGVVYGMFHFLLGLKFTIHPMSIILDYLMGYGILGIAGFIRPSACWKIAAGTLLACMGRCALSIISGAVIFAAYAPKGQNPWIYSAIYNVSYIVPEMILTVIVAYIFYPRIKNKILEFR</sequence>
<keyword evidence="3" id="KW-1185">Reference proteome</keyword>
<dbReference type="Gene3D" id="1.10.1760.20">
    <property type="match status" value="1"/>
</dbReference>
<dbReference type="GO" id="GO:0015234">
    <property type="term" value="F:thiamine transmembrane transporter activity"/>
    <property type="evidence" value="ECO:0007669"/>
    <property type="project" value="InterPro"/>
</dbReference>
<feature type="transmembrane region" description="Helical" evidence="1">
    <location>
        <begin position="82"/>
        <end position="98"/>
    </location>
</feature>
<feature type="transmembrane region" description="Helical" evidence="1">
    <location>
        <begin position="110"/>
        <end position="132"/>
    </location>
</feature>